<comment type="caution">
    <text evidence="2">The sequence shown here is derived from an EMBL/GenBank/DDBJ whole genome shotgun (WGS) entry which is preliminary data.</text>
</comment>
<dbReference type="AlphaFoldDB" id="A0A7C8IC36"/>
<evidence type="ECO:0000313" key="2">
    <source>
        <dbReference type="EMBL" id="KAF2870350.1"/>
    </source>
</evidence>
<protein>
    <submittedName>
        <fullName evidence="2">Uncharacterized protein</fullName>
    </submittedName>
</protein>
<reference evidence="2 3" key="1">
    <citation type="submission" date="2020-01" db="EMBL/GenBank/DDBJ databases">
        <authorList>
            <consortium name="DOE Joint Genome Institute"/>
            <person name="Haridas S."/>
            <person name="Albert R."/>
            <person name="Binder M."/>
            <person name="Bloem J."/>
            <person name="Labutti K."/>
            <person name="Salamov A."/>
            <person name="Andreopoulos B."/>
            <person name="Baker S.E."/>
            <person name="Barry K."/>
            <person name="Bills G."/>
            <person name="Bluhm B.H."/>
            <person name="Cannon C."/>
            <person name="Castanera R."/>
            <person name="Culley D.E."/>
            <person name="Daum C."/>
            <person name="Ezra D."/>
            <person name="Gonzalez J.B."/>
            <person name="Henrissat B."/>
            <person name="Kuo A."/>
            <person name="Liang C."/>
            <person name="Lipzen A."/>
            <person name="Lutzoni F."/>
            <person name="Magnuson J."/>
            <person name="Mondo S."/>
            <person name="Nolan M."/>
            <person name="Ohm R."/>
            <person name="Pangilinan J."/>
            <person name="Park H.-J.H."/>
            <person name="Ramirez L."/>
            <person name="Alfaro M."/>
            <person name="Sun H."/>
            <person name="Tritt A."/>
            <person name="Yoshinaga Y."/>
            <person name="Zwiers L.-H.L."/>
            <person name="Turgeon B.G."/>
            <person name="Goodwin S.B."/>
            <person name="Spatafora J.W."/>
            <person name="Crous P.W."/>
            <person name="Grigoriev I.V."/>
        </authorList>
    </citation>
    <scope>NUCLEOTIDE SEQUENCE [LARGE SCALE GENOMIC DNA]</scope>
    <source>
        <strain evidence="2 3">CBS 611.86</strain>
    </source>
</reference>
<organism evidence="2 3">
    <name type="scientific">Massariosphaeria phaeospora</name>
    <dbReference type="NCBI Taxonomy" id="100035"/>
    <lineage>
        <taxon>Eukaryota</taxon>
        <taxon>Fungi</taxon>
        <taxon>Dikarya</taxon>
        <taxon>Ascomycota</taxon>
        <taxon>Pezizomycotina</taxon>
        <taxon>Dothideomycetes</taxon>
        <taxon>Pleosporomycetidae</taxon>
        <taxon>Pleosporales</taxon>
        <taxon>Pleosporales incertae sedis</taxon>
        <taxon>Massariosphaeria</taxon>
    </lineage>
</organism>
<keyword evidence="1" id="KW-0732">Signal</keyword>
<dbReference type="Proteomes" id="UP000481861">
    <property type="component" value="Unassembled WGS sequence"/>
</dbReference>
<name>A0A7C8IC36_9PLEO</name>
<accession>A0A7C8IC36</accession>
<feature type="chain" id="PRO_5028934650" evidence="1">
    <location>
        <begin position="20"/>
        <end position="135"/>
    </location>
</feature>
<proteinExistence type="predicted"/>
<sequence length="135" mass="14788">MKLLHLIVLLATLVAVTLGAAINEGAIDEGAIDNAAIEKLVEEITPINKDTSTGTAQDNESSAGNTAGALYNCEGCRVAYRQCLRRTELQLYPNLREQVPLCACWTHSLRENMQVSEMLGYVISHMRSQALIITR</sequence>
<gene>
    <name evidence="2" type="ORF">BDV95DRAFT_595863</name>
</gene>
<feature type="signal peptide" evidence="1">
    <location>
        <begin position="1"/>
        <end position="19"/>
    </location>
</feature>
<dbReference type="EMBL" id="JAADJZ010000014">
    <property type="protein sequence ID" value="KAF2870350.1"/>
    <property type="molecule type" value="Genomic_DNA"/>
</dbReference>
<keyword evidence="3" id="KW-1185">Reference proteome</keyword>
<evidence type="ECO:0000256" key="1">
    <source>
        <dbReference type="SAM" id="SignalP"/>
    </source>
</evidence>
<evidence type="ECO:0000313" key="3">
    <source>
        <dbReference type="Proteomes" id="UP000481861"/>
    </source>
</evidence>